<evidence type="ECO:0000313" key="3">
    <source>
        <dbReference type="Proteomes" id="UP000245911"/>
    </source>
</evidence>
<dbReference type="Proteomes" id="UP000245911">
    <property type="component" value="Unassembled WGS sequence"/>
</dbReference>
<dbReference type="RefSeq" id="WP_116560040.1">
    <property type="nucleotide sequence ID" value="NZ_QDKM01000025.1"/>
</dbReference>
<organism evidence="2 3">
    <name type="scientific">Pararhodobacter oceanensis</name>
    <dbReference type="NCBI Taxonomy" id="2172121"/>
    <lineage>
        <taxon>Bacteria</taxon>
        <taxon>Pseudomonadati</taxon>
        <taxon>Pseudomonadota</taxon>
        <taxon>Alphaproteobacteria</taxon>
        <taxon>Rhodobacterales</taxon>
        <taxon>Paracoccaceae</taxon>
        <taxon>Pararhodobacter</taxon>
    </lineage>
</organism>
<accession>A0A2T8HP59</accession>
<evidence type="ECO:0000256" key="1">
    <source>
        <dbReference type="SAM" id="MobiDB-lite"/>
    </source>
</evidence>
<dbReference type="AlphaFoldDB" id="A0A2T8HP59"/>
<feature type="compositionally biased region" description="Basic and acidic residues" evidence="1">
    <location>
        <begin position="120"/>
        <end position="136"/>
    </location>
</feature>
<name>A0A2T8HP59_9RHOB</name>
<feature type="region of interest" description="Disordered" evidence="1">
    <location>
        <begin position="120"/>
        <end position="143"/>
    </location>
</feature>
<dbReference type="EMBL" id="QDKM01000025">
    <property type="protein sequence ID" value="PVH27221.1"/>
    <property type="molecule type" value="Genomic_DNA"/>
</dbReference>
<reference evidence="2 3" key="1">
    <citation type="submission" date="2018-04" db="EMBL/GenBank/DDBJ databases">
        <title>Pararhodobacter oceanense sp. nov., isolated from marine intertidal sediment.</title>
        <authorList>
            <person name="Wang X.-L."/>
            <person name="Du Z.-J."/>
        </authorList>
    </citation>
    <scope>NUCLEOTIDE SEQUENCE [LARGE SCALE GENOMIC DNA]</scope>
    <source>
        <strain evidence="2 3">AM505</strain>
    </source>
</reference>
<protein>
    <submittedName>
        <fullName evidence="2">Uncharacterized protein</fullName>
    </submittedName>
</protein>
<dbReference type="OrthoDB" id="7854274at2"/>
<gene>
    <name evidence="2" type="ORF">DDE20_18770</name>
</gene>
<comment type="caution">
    <text evidence="2">The sequence shown here is derived from an EMBL/GenBank/DDBJ whole genome shotgun (WGS) entry which is preliminary data.</text>
</comment>
<sequence>MAKNNFTKPVRKAGQNPVIISTQMEKALARSMQIVSKVAQKETLRSEKTQREARQAFAETLDAWLEMAAENDPSVVEALFFEMACIATSTNRRRMLKHAQTPEGVSERVQDQLDHWAEQEEAAKAEAARIEADKAAAKNSADA</sequence>
<proteinExistence type="predicted"/>
<evidence type="ECO:0000313" key="2">
    <source>
        <dbReference type="EMBL" id="PVH27221.1"/>
    </source>
</evidence>
<keyword evidence="3" id="KW-1185">Reference proteome</keyword>